<dbReference type="PANTHER" id="PTHR38044">
    <property type="entry name" value="BOUQUET FORMATION PROTEIN 4"/>
    <property type="match status" value="1"/>
</dbReference>
<feature type="region of interest" description="Disordered" evidence="2">
    <location>
        <begin position="1"/>
        <end position="20"/>
    </location>
</feature>
<protein>
    <recommendedName>
        <fullName evidence="4">HTH APSES-type domain-containing protein</fullName>
    </recommendedName>
</protein>
<accession>A0A9P3LBN5</accession>
<feature type="compositionally biased region" description="Low complexity" evidence="2">
    <location>
        <begin position="193"/>
        <end position="229"/>
    </location>
</feature>
<dbReference type="GO" id="GO:0070197">
    <property type="term" value="P:meiotic attachment of telomere to nuclear envelope"/>
    <property type="evidence" value="ECO:0007669"/>
    <property type="project" value="InterPro"/>
</dbReference>
<keyword evidence="6" id="KW-1185">Reference proteome</keyword>
<evidence type="ECO:0000313" key="5">
    <source>
        <dbReference type="EMBL" id="GJE88734.1"/>
    </source>
</evidence>
<feature type="region of interest" description="Disordered" evidence="2">
    <location>
        <begin position="158"/>
        <end position="231"/>
    </location>
</feature>
<keyword evidence="3" id="KW-0812">Transmembrane</keyword>
<dbReference type="InterPro" id="IPR003163">
    <property type="entry name" value="Tscrpt_reg_HTH_APSES-type"/>
</dbReference>
<dbReference type="InterPro" id="IPR036887">
    <property type="entry name" value="HTH_APSES_sf"/>
</dbReference>
<comment type="caution">
    <text evidence="5">The sequence shown here is derived from an EMBL/GenBank/DDBJ whole genome shotgun (WGS) entry which is preliminary data.</text>
</comment>
<evidence type="ECO:0000256" key="3">
    <source>
        <dbReference type="SAM" id="Phobius"/>
    </source>
</evidence>
<evidence type="ECO:0000313" key="6">
    <source>
        <dbReference type="Proteomes" id="UP000703269"/>
    </source>
</evidence>
<dbReference type="PROSITE" id="PS51299">
    <property type="entry name" value="HTH_APSES"/>
    <property type="match status" value="1"/>
</dbReference>
<dbReference type="PANTHER" id="PTHR38044:SF1">
    <property type="entry name" value="BOUQUET FORMATION PROTEIN 4"/>
    <property type="match status" value="1"/>
</dbReference>
<sequence length="368" mass="40181">MASHPKHALAKQPAVARPPLPKAHMNPLIIALEPSKVPPVKFQEIVRDGQATVVARMKIPTPSGHAFILRRLDTGAISLTTMFRTAFPTAPEDVERKEAAWVKATYDTTGANKSGKARFAGTWVTPEVAVEISKEYNLELVIAPLAEAQPDPNLVYRKSQKTQQPTPVASPTTQTAAAPRDAAPPAKRRREASPAPAEATATPARRATRQRSPAPTTPATAKSPKTPKTVKAVHEHLVNVTIGSDETVVEEEDSEVIHVARPSMEEDVREQRELVERLKSERSAAEAAQILAAEPSTSSMKREREDEPAEYKLDIKEPENEERALVSNSRVRLLRQMPPERKQLAWGALLFAAGLGAVSFLPSLPGFF</sequence>
<keyword evidence="3" id="KW-0472">Membrane</keyword>
<name>A0A9P3LBN5_9APHY</name>
<evidence type="ECO:0000259" key="4">
    <source>
        <dbReference type="PROSITE" id="PS51299"/>
    </source>
</evidence>
<dbReference type="InterPro" id="IPR037548">
    <property type="entry name" value="Bqt4"/>
</dbReference>
<reference evidence="5 6" key="1">
    <citation type="submission" date="2021-08" db="EMBL/GenBank/DDBJ databases">
        <title>Draft Genome Sequence of Phanerochaete sordida strain YK-624.</title>
        <authorList>
            <person name="Mori T."/>
            <person name="Dohra H."/>
            <person name="Suzuki T."/>
            <person name="Kawagishi H."/>
            <person name="Hirai H."/>
        </authorList>
    </citation>
    <scope>NUCLEOTIDE SEQUENCE [LARGE SCALE GENOMIC DNA]</scope>
    <source>
        <strain evidence="5 6">YK-624</strain>
    </source>
</reference>
<keyword evidence="3" id="KW-1133">Transmembrane helix</keyword>
<dbReference type="EMBL" id="BPQB01000010">
    <property type="protein sequence ID" value="GJE88734.1"/>
    <property type="molecule type" value="Genomic_DNA"/>
</dbReference>
<gene>
    <name evidence="5" type="ORF">PsYK624_048170</name>
</gene>
<feature type="domain" description="HTH APSES-type" evidence="4">
    <location>
        <begin position="41"/>
        <end position="157"/>
    </location>
</feature>
<dbReference type="GO" id="GO:0044820">
    <property type="term" value="P:mitotic telomere tethering at nuclear periphery"/>
    <property type="evidence" value="ECO:0007669"/>
    <property type="project" value="TreeGrafter"/>
</dbReference>
<feature type="compositionally biased region" description="Polar residues" evidence="2">
    <location>
        <begin position="161"/>
        <end position="170"/>
    </location>
</feature>
<dbReference type="GO" id="GO:1990862">
    <property type="term" value="C:nuclear membrane complex Bqt3-Bqt4"/>
    <property type="evidence" value="ECO:0007669"/>
    <property type="project" value="InterPro"/>
</dbReference>
<dbReference type="GO" id="GO:0003677">
    <property type="term" value="F:DNA binding"/>
    <property type="evidence" value="ECO:0007669"/>
    <property type="project" value="InterPro"/>
</dbReference>
<organism evidence="5 6">
    <name type="scientific">Phanerochaete sordida</name>
    <dbReference type="NCBI Taxonomy" id="48140"/>
    <lineage>
        <taxon>Eukaryota</taxon>
        <taxon>Fungi</taxon>
        <taxon>Dikarya</taxon>
        <taxon>Basidiomycota</taxon>
        <taxon>Agaricomycotina</taxon>
        <taxon>Agaricomycetes</taxon>
        <taxon>Polyporales</taxon>
        <taxon>Phanerochaetaceae</taxon>
        <taxon>Phanerochaete</taxon>
    </lineage>
</organism>
<dbReference type="SUPFAM" id="SSF54616">
    <property type="entry name" value="DNA-binding domain of Mlu1-box binding protein MBP1"/>
    <property type="match status" value="1"/>
</dbReference>
<feature type="transmembrane region" description="Helical" evidence="3">
    <location>
        <begin position="344"/>
        <end position="364"/>
    </location>
</feature>
<dbReference type="AlphaFoldDB" id="A0A9P3LBN5"/>
<keyword evidence="1" id="KW-0175">Coiled coil</keyword>
<proteinExistence type="predicted"/>
<evidence type="ECO:0000256" key="1">
    <source>
        <dbReference type="SAM" id="Coils"/>
    </source>
</evidence>
<dbReference type="Gene3D" id="3.10.260.10">
    <property type="entry name" value="Transcription regulator HTH, APSES-type DNA-binding domain"/>
    <property type="match status" value="1"/>
</dbReference>
<feature type="compositionally biased region" description="Low complexity" evidence="2">
    <location>
        <begin position="171"/>
        <end position="185"/>
    </location>
</feature>
<dbReference type="OrthoDB" id="5346159at2759"/>
<feature type="coiled-coil region" evidence="1">
    <location>
        <begin position="261"/>
        <end position="288"/>
    </location>
</feature>
<evidence type="ECO:0000256" key="2">
    <source>
        <dbReference type="SAM" id="MobiDB-lite"/>
    </source>
</evidence>
<dbReference type="Proteomes" id="UP000703269">
    <property type="component" value="Unassembled WGS sequence"/>
</dbReference>